<gene>
    <name evidence="4" type="ORF">D0Y65_045742</name>
</gene>
<dbReference type="GO" id="GO:0004176">
    <property type="term" value="F:ATP-dependent peptidase activity"/>
    <property type="evidence" value="ECO:0007669"/>
    <property type="project" value="InterPro"/>
</dbReference>
<sequence>MTNVTEHMLLEEKFEGLKAKIDACMEEKIGCMEISMTEMLLRKVLGKHPKDEHESSNCNERDSSGNGSNLDYHHSFGEISCASKKGGRIKKTQLDGPQRLKPILKFRASEVVKIKLEKPSMEESTIHWFNLLREFEAPLTSGKFMAALVAGFEKQRPAPCNTPRLTEMKSKGLCFRYANHNPSMARIRMMPIGTPKVPYRTPGEGTWQWVDVWNALYRERVIFIGQEIDEEFSNQILATMLYLDSIDNSKKLYMYINGPGGDLTPSMAIYDTMQSLQSPVATHCVGYAYSLAAFLLAAGEKSNRSAMPLSRVALTSPAGAARGQADDIQNEANELLRIRDYLFNELSKKTGQPLEKITKDLSRMKRFNAQEALEYGLIDRIVRPPRIKADAPRKEAGTGLG</sequence>
<dbReference type="InterPro" id="IPR029045">
    <property type="entry name" value="ClpP/crotonase-like_dom_sf"/>
</dbReference>
<dbReference type="Proteomes" id="UP000289340">
    <property type="component" value="Chromosome 17"/>
</dbReference>
<dbReference type="GO" id="GO:0006515">
    <property type="term" value="P:protein quality control for misfolded or incompletely synthesized proteins"/>
    <property type="evidence" value="ECO:0007669"/>
    <property type="project" value="TreeGrafter"/>
</dbReference>
<name>A0A445G6D2_GLYSO</name>
<evidence type="ECO:0000313" key="5">
    <source>
        <dbReference type="Proteomes" id="UP000289340"/>
    </source>
</evidence>
<dbReference type="FunFam" id="3.90.226.10:FF:000050">
    <property type="entry name" value="ATP-dependent Clp protease proteolytic subunit"/>
    <property type="match status" value="1"/>
</dbReference>
<dbReference type="AlphaFoldDB" id="A0A445G6D2"/>
<accession>A0A445G6D2</accession>
<feature type="compositionally biased region" description="Basic and acidic residues" evidence="3">
    <location>
        <begin position="48"/>
        <end position="63"/>
    </location>
</feature>
<reference evidence="4 5" key="1">
    <citation type="submission" date="2018-09" db="EMBL/GenBank/DDBJ databases">
        <title>A high-quality reference genome of wild soybean provides a powerful tool to mine soybean genomes.</title>
        <authorList>
            <person name="Xie M."/>
            <person name="Chung C.Y.L."/>
            <person name="Li M.-W."/>
            <person name="Wong F.-L."/>
            <person name="Chan T.-F."/>
            <person name="Lam H.-M."/>
        </authorList>
    </citation>
    <scope>NUCLEOTIDE SEQUENCE [LARGE SCALE GENOMIC DNA]</scope>
    <source>
        <strain evidence="5">cv. W05</strain>
        <tissue evidence="4">Hypocotyl of etiolated seedlings</tissue>
    </source>
</reference>
<evidence type="ECO:0000256" key="1">
    <source>
        <dbReference type="ARBA" id="ARBA00007039"/>
    </source>
</evidence>
<evidence type="ECO:0000256" key="2">
    <source>
        <dbReference type="RuleBase" id="RU003567"/>
    </source>
</evidence>
<dbReference type="HAMAP" id="MF_00444">
    <property type="entry name" value="ClpP"/>
    <property type="match status" value="1"/>
</dbReference>
<dbReference type="EMBL" id="QZWG01000017">
    <property type="protein sequence ID" value="RZB56753.1"/>
    <property type="molecule type" value="Genomic_DNA"/>
</dbReference>
<dbReference type="GO" id="GO:0004252">
    <property type="term" value="F:serine-type endopeptidase activity"/>
    <property type="evidence" value="ECO:0007669"/>
    <property type="project" value="InterPro"/>
</dbReference>
<dbReference type="CDD" id="cd07017">
    <property type="entry name" value="S14_ClpP_2"/>
    <property type="match status" value="1"/>
</dbReference>
<dbReference type="Pfam" id="PF00574">
    <property type="entry name" value="CLP_protease"/>
    <property type="match status" value="1"/>
</dbReference>
<evidence type="ECO:0000256" key="3">
    <source>
        <dbReference type="SAM" id="MobiDB-lite"/>
    </source>
</evidence>
<dbReference type="InterPro" id="IPR001907">
    <property type="entry name" value="ClpP"/>
</dbReference>
<protein>
    <recommendedName>
        <fullName evidence="2">ATP-dependent Clp protease proteolytic subunit</fullName>
    </recommendedName>
</protein>
<dbReference type="GO" id="GO:0009368">
    <property type="term" value="C:endopeptidase Clp complex"/>
    <property type="evidence" value="ECO:0007669"/>
    <property type="project" value="TreeGrafter"/>
</dbReference>
<dbReference type="InterPro" id="IPR023562">
    <property type="entry name" value="ClpP/TepA"/>
</dbReference>
<dbReference type="SUPFAM" id="SSF52096">
    <property type="entry name" value="ClpP/crotonase"/>
    <property type="match status" value="1"/>
</dbReference>
<dbReference type="PANTHER" id="PTHR10381">
    <property type="entry name" value="ATP-DEPENDENT CLP PROTEASE PROTEOLYTIC SUBUNIT"/>
    <property type="match status" value="1"/>
</dbReference>
<comment type="caution">
    <text evidence="4">The sequence shown here is derived from an EMBL/GenBank/DDBJ whole genome shotgun (WGS) entry which is preliminary data.</text>
</comment>
<dbReference type="PRINTS" id="PR00127">
    <property type="entry name" value="CLPPROTEASEP"/>
</dbReference>
<proteinExistence type="inferred from homology"/>
<comment type="similarity">
    <text evidence="1 2">Belongs to the peptidase S14 family.</text>
</comment>
<organism evidence="4 5">
    <name type="scientific">Glycine soja</name>
    <name type="common">Wild soybean</name>
    <dbReference type="NCBI Taxonomy" id="3848"/>
    <lineage>
        <taxon>Eukaryota</taxon>
        <taxon>Viridiplantae</taxon>
        <taxon>Streptophyta</taxon>
        <taxon>Embryophyta</taxon>
        <taxon>Tracheophyta</taxon>
        <taxon>Spermatophyta</taxon>
        <taxon>Magnoliopsida</taxon>
        <taxon>eudicotyledons</taxon>
        <taxon>Gunneridae</taxon>
        <taxon>Pentapetalae</taxon>
        <taxon>rosids</taxon>
        <taxon>fabids</taxon>
        <taxon>Fabales</taxon>
        <taxon>Fabaceae</taxon>
        <taxon>Papilionoideae</taxon>
        <taxon>50 kb inversion clade</taxon>
        <taxon>NPAAA clade</taxon>
        <taxon>indigoferoid/millettioid clade</taxon>
        <taxon>Phaseoleae</taxon>
        <taxon>Glycine</taxon>
        <taxon>Glycine subgen. Soja</taxon>
    </lineage>
</organism>
<keyword evidence="5" id="KW-1185">Reference proteome</keyword>
<dbReference type="GO" id="GO:0051117">
    <property type="term" value="F:ATPase binding"/>
    <property type="evidence" value="ECO:0007669"/>
    <property type="project" value="TreeGrafter"/>
</dbReference>
<feature type="region of interest" description="Disordered" evidence="3">
    <location>
        <begin position="47"/>
        <end position="69"/>
    </location>
</feature>
<evidence type="ECO:0000313" key="4">
    <source>
        <dbReference type="EMBL" id="RZB56753.1"/>
    </source>
</evidence>
<dbReference type="PANTHER" id="PTHR10381:SF46">
    <property type="entry name" value="ATP-DEPENDENT CLP PROTEASE PROTEOLYTIC SUBUNIT-RELATED PROTEIN 2, CHLOROPLASTIC"/>
    <property type="match status" value="1"/>
</dbReference>
<dbReference type="Gene3D" id="3.90.226.10">
    <property type="entry name" value="2-enoyl-CoA Hydratase, Chain A, domain 1"/>
    <property type="match status" value="1"/>
</dbReference>
<dbReference type="GO" id="GO:0009532">
    <property type="term" value="C:plastid stroma"/>
    <property type="evidence" value="ECO:0007669"/>
    <property type="project" value="UniProtKB-ARBA"/>
</dbReference>